<evidence type="ECO:0000313" key="1">
    <source>
        <dbReference type="EMBL" id="NYJ03968.1"/>
    </source>
</evidence>
<sequence>MHARFRVQEITVDGDTTTARLAVSGGGFNGPSTFTFEVAGDRVRSMRITG</sequence>
<dbReference type="InterPro" id="IPR032710">
    <property type="entry name" value="NTF2-like_dom_sf"/>
</dbReference>
<dbReference type="AlphaFoldDB" id="A0A853CC48"/>
<reference evidence="1 2" key="1">
    <citation type="submission" date="2020-07" db="EMBL/GenBank/DDBJ databases">
        <title>Sequencing the genomes of 1000 actinobacteria strains.</title>
        <authorList>
            <person name="Klenk H.-P."/>
        </authorList>
    </citation>
    <scope>NUCLEOTIDE SEQUENCE [LARGE SCALE GENOMIC DNA]</scope>
    <source>
        <strain evidence="1 2">DSM 104001</strain>
    </source>
</reference>
<organism evidence="1 2">
    <name type="scientific">Petropleomorpha daqingensis</name>
    <dbReference type="NCBI Taxonomy" id="2026353"/>
    <lineage>
        <taxon>Bacteria</taxon>
        <taxon>Bacillati</taxon>
        <taxon>Actinomycetota</taxon>
        <taxon>Actinomycetes</taxon>
        <taxon>Geodermatophilales</taxon>
        <taxon>Geodermatophilaceae</taxon>
        <taxon>Petropleomorpha</taxon>
    </lineage>
</organism>
<name>A0A853CC48_9ACTN</name>
<dbReference type="RefSeq" id="WP_218859117.1">
    <property type="nucleotide sequence ID" value="NZ_JACBZT010000001.1"/>
</dbReference>
<protein>
    <recommendedName>
        <fullName evidence="3">SnoaL-like domain-containing protein</fullName>
    </recommendedName>
</protein>
<dbReference type="SUPFAM" id="SSF54427">
    <property type="entry name" value="NTF2-like"/>
    <property type="match status" value="1"/>
</dbReference>
<evidence type="ECO:0000313" key="2">
    <source>
        <dbReference type="Proteomes" id="UP000541969"/>
    </source>
</evidence>
<dbReference type="Proteomes" id="UP000541969">
    <property type="component" value="Unassembled WGS sequence"/>
</dbReference>
<proteinExistence type="predicted"/>
<keyword evidence="2" id="KW-1185">Reference proteome</keyword>
<gene>
    <name evidence="1" type="ORF">GGQ55_000246</name>
</gene>
<comment type="caution">
    <text evidence="1">The sequence shown here is derived from an EMBL/GenBank/DDBJ whole genome shotgun (WGS) entry which is preliminary data.</text>
</comment>
<dbReference type="EMBL" id="JACBZT010000001">
    <property type="protein sequence ID" value="NYJ03968.1"/>
    <property type="molecule type" value="Genomic_DNA"/>
</dbReference>
<accession>A0A853CC48</accession>
<evidence type="ECO:0008006" key="3">
    <source>
        <dbReference type="Google" id="ProtNLM"/>
    </source>
</evidence>